<proteinExistence type="predicted"/>
<gene>
    <name evidence="2" type="ORF">E7272_04080</name>
</gene>
<dbReference type="EMBL" id="SVER01000008">
    <property type="protein sequence ID" value="MBE5919003.1"/>
    <property type="molecule type" value="Genomic_DNA"/>
</dbReference>
<feature type="domain" description="Glycosyltransferase 2-like" evidence="1">
    <location>
        <begin position="6"/>
        <end position="118"/>
    </location>
</feature>
<evidence type="ECO:0000259" key="1">
    <source>
        <dbReference type="Pfam" id="PF00535"/>
    </source>
</evidence>
<comment type="caution">
    <text evidence="2">The sequence shown here is derived from an EMBL/GenBank/DDBJ whole genome shotgun (WGS) entry which is preliminary data.</text>
</comment>
<dbReference type="Proteomes" id="UP000766246">
    <property type="component" value="Unassembled WGS sequence"/>
</dbReference>
<organism evidence="2 3">
    <name type="scientific">Pseudobutyrivibrio ruminis</name>
    <dbReference type="NCBI Taxonomy" id="46206"/>
    <lineage>
        <taxon>Bacteria</taxon>
        <taxon>Bacillati</taxon>
        <taxon>Bacillota</taxon>
        <taxon>Clostridia</taxon>
        <taxon>Lachnospirales</taxon>
        <taxon>Lachnospiraceae</taxon>
        <taxon>Pseudobutyrivibrio</taxon>
    </lineage>
</organism>
<protein>
    <submittedName>
        <fullName evidence="2">Glycosyltransferase</fullName>
    </submittedName>
</protein>
<dbReference type="GO" id="GO:0016758">
    <property type="term" value="F:hexosyltransferase activity"/>
    <property type="evidence" value="ECO:0007669"/>
    <property type="project" value="UniProtKB-ARBA"/>
</dbReference>
<sequence length="311" mass="34835">MATIAIVMSTYNGQTFLEEQIKSILGQSFSDFRLYIRDDGSKDGTLSVINRLAKYDSRITVVSDDASGHNKNIGFGGSFAMAGAFALADDKEFKYLAFCDQDDVWETGKLQAAVDKLSGVDSNTPGLFASNYYICDEWLNVNGTFCDNNPMDKVTFQNMFFEGVFPGFTLVINRCLATMAFLNDYSKDIYYHDKWVSLIALGLGGEIIYDAAPLAKYRRHSAAASSTNLGMMAKIKWRINTVLNGDFCPRTKMMLECFDKLFSDKVDASTKDFLKLFAGKNRMKKIFYPKALRRSVSGEILLRIIILLGKL</sequence>
<dbReference type="Gene3D" id="3.90.550.10">
    <property type="entry name" value="Spore Coat Polysaccharide Biosynthesis Protein SpsA, Chain A"/>
    <property type="match status" value="1"/>
</dbReference>
<dbReference type="InterPro" id="IPR029044">
    <property type="entry name" value="Nucleotide-diphossugar_trans"/>
</dbReference>
<dbReference type="SUPFAM" id="SSF53448">
    <property type="entry name" value="Nucleotide-diphospho-sugar transferases"/>
    <property type="match status" value="1"/>
</dbReference>
<evidence type="ECO:0000313" key="3">
    <source>
        <dbReference type="Proteomes" id="UP000766246"/>
    </source>
</evidence>
<dbReference type="Pfam" id="PF00535">
    <property type="entry name" value="Glycos_transf_2"/>
    <property type="match status" value="1"/>
</dbReference>
<dbReference type="PANTHER" id="PTHR22916">
    <property type="entry name" value="GLYCOSYLTRANSFERASE"/>
    <property type="match status" value="1"/>
</dbReference>
<dbReference type="InterPro" id="IPR001173">
    <property type="entry name" value="Glyco_trans_2-like"/>
</dbReference>
<dbReference type="PANTHER" id="PTHR22916:SF3">
    <property type="entry name" value="UDP-GLCNAC:BETAGAL BETA-1,3-N-ACETYLGLUCOSAMINYLTRANSFERASE-LIKE PROTEIN 1"/>
    <property type="match status" value="1"/>
</dbReference>
<dbReference type="AlphaFoldDB" id="A0A927U9Y5"/>
<evidence type="ECO:0000313" key="2">
    <source>
        <dbReference type="EMBL" id="MBE5919003.1"/>
    </source>
</evidence>
<reference evidence="2" key="1">
    <citation type="submission" date="2019-04" db="EMBL/GenBank/DDBJ databases">
        <title>Evolution of Biomass-Degrading Anaerobic Consortia Revealed by Metagenomics.</title>
        <authorList>
            <person name="Peng X."/>
        </authorList>
    </citation>
    <scope>NUCLEOTIDE SEQUENCE</scope>
    <source>
        <strain evidence="2">SIG311</strain>
    </source>
</reference>
<name>A0A927U9Y5_9FIRM</name>
<accession>A0A927U9Y5</accession>